<organism evidence="2 3">
    <name type="scientific">Rubroshorea leprosula</name>
    <dbReference type="NCBI Taxonomy" id="152421"/>
    <lineage>
        <taxon>Eukaryota</taxon>
        <taxon>Viridiplantae</taxon>
        <taxon>Streptophyta</taxon>
        <taxon>Embryophyta</taxon>
        <taxon>Tracheophyta</taxon>
        <taxon>Spermatophyta</taxon>
        <taxon>Magnoliopsida</taxon>
        <taxon>eudicotyledons</taxon>
        <taxon>Gunneridae</taxon>
        <taxon>Pentapetalae</taxon>
        <taxon>rosids</taxon>
        <taxon>malvids</taxon>
        <taxon>Malvales</taxon>
        <taxon>Dipterocarpaceae</taxon>
        <taxon>Rubroshorea</taxon>
    </lineage>
</organism>
<proteinExistence type="predicted"/>
<reference evidence="2 3" key="1">
    <citation type="journal article" date="2021" name="Commun. Biol.">
        <title>The genome of Shorea leprosula (Dipterocarpaceae) highlights the ecological relevance of drought in aseasonal tropical rainforests.</title>
        <authorList>
            <person name="Ng K.K.S."/>
            <person name="Kobayashi M.J."/>
            <person name="Fawcett J.A."/>
            <person name="Hatakeyama M."/>
            <person name="Paape T."/>
            <person name="Ng C.H."/>
            <person name="Ang C.C."/>
            <person name="Tnah L.H."/>
            <person name="Lee C.T."/>
            <person name="Nishiyama T."/>
            <person name="Sese J."/>
            <person name="O'Brien M.J."/>
            <person name="Copetti D."/>
            <person name="Mohd Noor M.I."/>
            <person name="Ong R.C."/>
            <person name="Putra M."/>
            <person name="Sireger I.Z."/>
            <person name="Indrioko S."/>
            <person name="Kosugi Y."/>
            <person name="Izuno A."/>
            <person name="Isagi Y."/>
            <person name="Lee S.L."/>
            <person name="Shimizu K.K."/>
        </authorList>
    </citation>
    <scope>NUCLEOTIDE SEQUENCE [LARGE SCALE GENOMIC DNA]</scope>
    <source>
        <strain evidence="2">214</strain>
    </source>
</reference>
<sequence length="61" mass="6159">MSGDSTEQPSPAKAASMAGDQEGQSIPTEFAPSMAGVKSFHPKELPSAGSASMAVPRPLIS</sequence>
<comment type="caution">
    <text evidence="2">The sequence shown here is derived from an EMBL/GenBank/DDBJ whole genome shotgun (WGS) entry which is preliminary data.</text>
</comment>
<keyword evidence="3" id="KW-1185">Reference proteome</keyword>
<evidence type="ECO:0000313" key="3">
    <source>
        <dbReference type="Proteomes" id="UP001054252"/>
    </source>
</evidence>
<protein>
    <submittedName>
        <fullName evidence="2">Uncharacterized protein</fullName>
    </submittedName>
</protein>
<name>A0AAV5J8R2_9ROSI</name>
<evidence type="ECO:0000256" key="1">
    <source>
        <dbReference type="SAM" id="MobiDB-lite"/>
    </source>
</evidence>
<evidence type="ECO:0000313" key="2">
    <source>
        <dbReference type="EMBL" id="GKV09081.1"/>
    </source>
</evidence>
<feature type="region of interest" description="Disordered" evidence="1">
    <location>
        <begin position="1"/>
        <end position="61"/>
    </location>
</feature>
<accession>A0AAV5J8R2</accession>
<gene>
    <name evidence="2" type="ORF">SLEP1_g20628</name>
</gene>
<dbReference type="EMBL" id="BPVZ01000030">
    <property type="protein sequence ID" value="GKV09081.1"/>
    <property type="molecule type" value="Genomic_DNA"/>
</dbReference>
<dbReference type="AlphaFoldDB" id="A0AAV5J8R2"/>
<dbReference type="Proteomes" id="UP001054252">
    <property type="component" value="Unassembled WGS sequence"/>
</dbReference>